<dbReference type="RefSeq" id="WP_142583169.1">
    <property type="nucleotide sequence ID" value="NZ_CABFPH010000029.1"/>
</dbReference>
<dbReference type="OrthoDB" id="8450344at2"/>
<gene>
    <name evidence="2" type="ORF">MET9862_02375</name>
</gene>
<evidence type="ECO:0000313" key="3">
    <source>
        <dbReference type="Proteomes" id="UP000410984"/>
    </source>
</evidence>
<feature type="region of interest" description="Disordered" evidence="1">
    <location>
        <begin position="1"/>
        <end position="28"/>
    </location>
</feature>
<dbReference type="EMBL" id="CABFPH010000029">
    <property type="protein sequence ID" value="VUD71787.1"/>
    <property type="molecule type" value="Genomic_DNA"/>
</dbReference>
<dbReference type="AlphaFoldDB" id="A0A509EC18"/>
<protein>
    <submittedName>
        <fullName evidence="2">Uncharacterized protein</fullName>
    </submittedName>
</protein>
<evidence type="ECO:0000313" key="2">
    <source>
        <dbReference type="EMBL" id="VUD71787.1"/>
    </source>
</evidence>
<sequence>MAGPRFSGTLVEDEPAAPRAGPRFSGTLVEDDLPAAGLPGDGSAAIGRGIINGIPVAGPYLLGGLNRVAAGIRSLKNDTKFSDELRTVERFGEATEKANPIASTVGEVGGGIAGTVPLVAAAPVAFGAGAGSLAARSLASGLSGSALGGADSAARNGGDANSIATGAAIGGVLGGAGPGVGRLVGKGVAALRGGEPGAPLVREALAGLSDSELASAQFIRDQARALPGGGVDLPLDEVVNAATGGKGARLSQLARVAANSGGEGGQRAAEVYAGRPASVDNVARAAFEQVAPQNPNPSRIGPAIQEAAQAGVTQTPEGIALSRARTATGPRITPEQAGQAIQTDLRGVRDLREAARSSRANVDYRLAREAPENVGIERMVTVERPGEPIITYPEGRPQFLPDAPRPLEKPAFDPIQGDAGGESLARFVARNGGIDLSGDARAADLQRFNIPGLGTVARPGGKSIDNFWREFLVDHGYLKPDADGGAARDVTNELLRLLQNEQRAGQAGARFPIYSERTAGRTASSQADEFQNALQTWSGRFDEDLTRAGIDPASVHPEIRSRVMGALMRGEEGDPLAAFERTVGAMREPPAPYVKSTVIEEQIPDVRFGQVDPRPALAAIDRQASTAKGDVASTLGSIRRMLFRGGDTDMSVEGMLHARERIDRHIAEAVEIGDATKVRDLETVRTALDGQLKRVPEVAVADANFARNSVPLEPFAGNNPLGRIVRRDELTGRMAMPAEQVPGTLSGPTALREALANGGPATRESVERHLTTQLVERATGADGNLSADALRMAMREHADVLDQIPAVRDRLSNLVVAREGMSRVEASPLGRLAESPDVSKAIRTVFAANPAPGSQAEVAGAMAALARNRPSAARDLARIYLESVFNEATQQVKGIASQYGGAGFASAVRGNPQQRHNLEAVVRALPDGDTLWGGLDRLLTTLEATGYRPQKGSDTAFNTAIREQLKSGTPVRQAVADVASGTAAGASVGGVTGAAGGALVGLRRGVSDALVQARVMGNTDALARLIFDPKAVPDLRALARSPAGSPNAELFTSRLLSLAYPATPAREGSRN</sequence>
<name>A0A509EC18_9HYPH</name>
<proteinExistence type="predicted"/>
<reference evidence="2 3" key="1">
    <citation type="submission" date="2019-06" db="EMBL/GenBank/DDBJ databases">
        <authorList>
            <person name="Rodrigo-Torres L."/>
            <person name="Arahal R. D."/>
            <person name="Lucena T."/>
        </authorList>
    </citation>
    <scope>NUCLEOTIDE SEQUENCE [LARGE SCALE GENOMIC DNA]</scope>
    <source>
        <strain evidence="2 3">SB0023/3</strain>
    </source>
</reference>
<dbReference type="Proteomes" id="UP000410984">
    <property type="component" value="Unassembled WGS sequence"/>
</dbReference>
<keyword evidence="3" id="KW-1185">Reference proteome</keyword>
<accession>A0A509EC18</accession>
<evidence type="ECO:0000256" key="1">
    <source>
        <dbReference type="SAM" id="MobiDB-lite"/>
    </source>
</evidence>
<organism evidence="2 3">
    <name type="scientific">Methylobacterium symbioticum</name>
    <dbReference type="NCBI Taxonomy" id="2584084"/>
    <lineage>
        <taxon>Bacteria</taxon>
        <taxon>Pseudomonadati</taxon>
        <taxon>Pseudomonadota</taxon>
        <taxon>Alphaproteobacteria</taxon>
        <taxon>Hyphomicrobiales</taxon>
        <taxon>Methylobacteriaceae</taxon>
        <taxon>Methylobacterium</taxon>
    </lineage>
</organism>